<accession>A0A9W7AAM8</accession>
<comment type="caution">
    <text evidence="7">The sequence shown here is derived from an EMBL/GenBank/DDBJ whole genome shotgun (WGS) entry which is preliminary data.</text>
</comment>
<dbReference type="Proteomes" id="UP001165085">
    <property type="component" value="Unassembled WGS sequence"/>
</dbReference>
<gene>
    <name evidence="7" type="ORF">TrST_g3015</name>
</gene>
<dbReference type="Pfam" id="PF07974">
    <property type="entry name" value="EGF_2"/>
    <property type="match status" value="2"/>
</dbReference>
<evidence type="ECO:0000256" key="1">
    <source>
        <dbReference type="ARBA" id="ARBA00022536"/>
    </source>
</evidence>
<dbReference type="PRINTS" id="PR00011">
    <property type="entry name" value="EGFLAMININ"/>
</dbReference>
<sequence length="265" mass="28162">MRHLLLLLVLAFLPSSSAQGCGMLSNCNGHGTCTVSTGKCNCYEGWGADTDIAYYKAPDCSKRVCPAGRAWGDVPTSATSAHALTECSNRGTCDRSSGACTCFPGFAGDACQRMKCPNDCSGHGQCLNVQRMASMTNALPLSNATTYQGYETTHTWDEDMVYGCVCDSSWTVGLGTGETQQSEWFGNDCSLRRCPTGDDPRTAADETNCGGKKAKYSTEKGKIGNKCHVDCSNRGTCDYRTGTCSCYMGYFGQACNEMSALATGG</sequence>
<evidence type="ECO:0000259" key="6">
    <source>
        <dbReference type="PROSITE" id="PS50026"/>
    </source>
</evidence>
<feature type="signal peptide" evidence="5">
    <location>
        <begin position="1"/>
        <end position="18"/>
    </location>
</feature>
<dbReference type="EMBL" id="BRXY01000108">
    <property type="protein sequence ID" value="GMH66480.1"/>
    <property type="molecule type" value="Genomic_DNA"/>
</dbReference>
<dbReference type="Gene3D" id="2.10.25.10">
    <property type="entry name" value="Laminin"/>
    <property type="match status" value="1"/>
</dbReference>
<protein>
    <recommendedName>
        <fullName evidence="6">EGF-like domain-containing protein</fullName>
    </recommendedName>
</protein>
<evidence type="ECO:0000313" key="7">
    <source>
        <dbReference type="EMBL" id="GMH66480.1"/>
    </source>
</evidence>
<evidence type="ECO:0000313" key="8">
    <source>
        <dbReference type="Proteomes" id="UP001165085"/>
    </source>
</evidence>
<feature type="chain" id="PRO_5040926775" description="EGF-like domain-containing protein" evidence="5">
    <location>
        <begin position="19"/>
        <end position="265"/>
    </location>
</feature>
<comment type="caution">
    <text evidence="4">Lacks conserved residue(s) required for the propagation of feature annotation.</text>
</comment>
<dbReference type="InterPro" id="IPR051216">
    <property type="entry name" value="Teneurin"/>
</dbReference>
<dbReference type="PROSITE" id="PS01186">
    <property type="entry name" value="EGF_2"/>
    <property type="match status" value="2"/>
</dbReference>
<reference evidence="8" key="1">
    <citation type="journal article" date="2023" name="Commun. Biol.">
        <title>Genome analysis of Parmales, the sister group of diatoms, reveals the evolutionary specialization of diatoms from phago-mixotrophs to photoautotrophs.</title>
        <authorList>
            <person name="Ban H."/>
            <person name="Sato S."/>
            <person name="Yoshikawa S."/>
            <person name="Yamada K."/>
            <person name="Nakamura Y."/>
            <person name="Ichinomiya M."/>
            <person name="Sato N."/>
            <person name="Blanc-Mathieu R."/>
            <person name="Endo H."/>
            <person name="Kuwata A."/>
            <person name="Ogata H."/>
        </authorList>
    </citation>
    <scope>NUCLEOTIDE SEQUENCE [LARGE SCALE GENOMIC DNA]</scope>
    <source>
        <strain evidence="8">NIES 3701</strain>
    </source>
</reference>
<dbReference type="PROSITE" id="PS51257">
    <property type="entry name" value="PROKAR_LIPOPROTEIN"/>
    <property type="match status" value="1"/>
</dbReference>
<evidence type="ECO:0000256" key="5">
    <source>
        <dbReference type="SAM" id="SignalP"/>
    </source>
</evidence>
<dbReference type="PANTHER" id="PTHR11219:SF69">
    <property type="entry name" value="TENEURIN-A"/>
    <property type="match status" value="1"/>
</dbReference>
<dbReference type="SMART" id="SM00181">
    <property type="entry name" value="EGF"/>
    <property type="match status" value="3"/>
</dbReference>
<dbReference type="PROSITE" id="PS00022">
    <property type="entry name" value="EGF_1"/>
    <property type="match status" value="2"/>
</dbReference>
<dbReference type="PROSITE" id="PS50026">
    <property type="entry name" value="EGF_3"/>
    <property type="match status" value="2"/>
</dbReference>
<feature type="domain" description="EGF-like" evidence="6">
    <location>
        <begin position="78"/>
        <end position="112"/>
    </location>
</feature>
<feature type="disulfide bond" evidence="4">
    <location>
        <begin position="246"/>
        <end position="255"/>
    </location>
</feature>
<feature type="domain" description="EGF-like" evidence="6">
    <location>
        <begin position="223"/>
        <end position="256"/>
    </location>
</feature>
<feature type="disulfide bond" evidence="4">
    <location>
        <begin position="227"/>
        <end position="237"/>
    </location>
</feature>
<dbReference type="PANTHER" id="PTHR11219">
    <property type="entry name" value="TENEURIN AND N-ACETYLGLUCOSAMINE-1-PHOSPHODIESTER ALPHA-N-ACETYLGLUCOSAMINIDASE"/>
    <property type="match status" value="1"/>
</dbReference>
<name>A0A9W7AAM8_9STRA</name>
<dbReference type="AlphaFoldDB" id="A0A9W7AAM8"/>
<organism evidence="7 8">
    <name type="scientific">Triparma strigata</name>
    <dbReference type="NCBI Taxonomy" id="1606541"/>
    <lineage>
        <taxon>Eukaryota</taxon>
        <taxon>Sar</taxon>
        <taxon>Stramenopiles</taxon>
        <taxon>Ochrophyta</taxon>
        <taxon>Bolidophyceae</taxon>
        <taxon>Parmales</taxon>
        <taxon>Triparmaceae</taxon>
        <taxon>Triparma</taxon>
    </lineage>
</organism>
<evidence type="ECO:0000256" key="3">
    <source>
        <dbReference type="ARBA" id="ARBA00023157"/>
    </source>
</evidence>
<evidence type="ECO:0000256" key="4">
    <source>
        <dbReference type="PROSITE-ProRule" id="PRU00076"/>
    </source>
</evidence>
<dbReference type="InterPro" id="IPR000742">
    <property type="entry name" value="EGF"/>
</dbReference>
<evidence type="ECO:0000256" key="2">
    <source>
        <dbReference type="ARBA" id="ARBA00022737"/>
    </source>
</evidence>
<dbReference type="Pfam" id="PF23106">
    <property type="entry name" value="EGF_Teneurin"/>
    <property type="match status" value="1"/>
</dbReference>
<proteinExistence type="predicted"/>
<dbReference type="OrthoDB" id="18487at2759"/>
<dbReference type="InterPro" id="IPR013111">
    <property type="entry name" value="EGF_extracell"/>
</dbReference>
<keyword evidence="5" id="KW-0732">Signal</keyword>
<keyword evidence="1 4" id="KW-0245">EGF-like domain</keyword>
<keyword evidence="8" id="KW-1185">Reference proteome</keyword>
<keyword evidence="3 4" id="KW-1015">Disulfide bond</keyword>
<feature type="disulfide bond" evidence="4">
    <location>
        <begin position="102"/>
        <end position="111"/>
    </location>
</feature>
<keyword evidence="2" id="KW-0677">Repeat</keyword>